<evidence type="ECO:0000256" key="3">
    <source>
        <dbReference type="ARBA" id="ARBA00023235"/>
    </source>
</evidence>
<name>A0A3S5AVE5_9PLAT</name>
<dbReference type="EC" id="5.4.99.25" evidence="1"/>
<dbReference type="EMBL" id="CAAALY010104002">
    <property type="protein sequence ID" value="VEL29530.1"/>
    <property type="molecule type" value="Genomic_DNA"/>
</dbReference>
<dbReference type="PANTHER" id="PTHR21568">
    <property type="entry name" value="TRNA PSEUDOURIDINE SYNTHASE PUS10"/>
    <property type="match status" value="1"/>
</dbReference>
<dbReference type="GO" id="GO:0031119">
    <property type="term" value="P:tRNA pseudouridine synthesis"/>
    <property type="evidence" value="ECO:0007669"/>
    <property type="project" value="TreeGrafter"/>
</dbReference>
<dbReference type="Proteomes" id="UP000784294">
    <property type="component" value="Unassembled WGS sequence"/>
</dbReference>
<dbReference type="InterPro" id="IPR048741">
    <property type="entry name" value="Pus10-like_C"/>
</dbReference>
<dbReference type="AlphaFoldDB" id="A0A3S5AVE5"/>
<comment type="caution">
    <text evidence="5">The sequence shown here is derived from an EMBL/GenBank/DDBJ whole genome shotgun (WGS) entry which is preliminary data.</text>
</comment>
<feature type="domain" description="Pus10-like C-terminal" evidence="4">
    <location>
        <begin position="18"/>
        <end position="60"/>
    </location>
</feature>
<keyword evidence="6" id="KW-1185">Reference proteome</keyword>
<accession>A0A3S5AVE5</accession>
<keyword evidence="2" id="KW-0819">tRNA processing</keyword>
<evidence type="ECO:0000313" key="5">
    <source>
        <dbReference type="EMBL" id="VEL29530.1"/>
    </source>
</evidence>
<dbReference type="Pfam" id="PF21238">
    <property type="entry name" value="Pus10_C"/>
    <property type="match status" value="1"/>
</dbReference>
<dbReference type="OrthoDB" id="271937at2759"/>
<keyword evidence="3" id="KW-0413">Isomerase</keyword>
<organism evidence="5 6">
    <name type="scientific">Protopolystoma xenopodis</name>
    <dbReference type="NCBI Taxonomy" id="117903"/>
    <lineage>
        <taxon>Eukaryota</taxon>
        <taxon>Metazoa</taxon>
        <taxon>Spiralia</taxon>
        <taxon>Lophotrochozoa</taxon>
        <taxon>Platyhelminthes</taxon>
        <taxon>Monogenea</taxon>
        <taxon>Polyopisthocotylea</taxon>
        <taxon>Polystomatidea</taxon>
        <taxon>Polystomatidae</taxon>
        <taxon>Protopolystoma</taxon>
    </lineage>
</organism>
<evidence type="ECO:0000256" key="2">
    <source>
        <dbReference type="ARBA" id="ARBA00022694"/>
    </source>
</evidence>
<dbReference type="InterPro" id="IPR039894">
    <property type="entry name" value="Pus10-like"/>
</dbReference>
<dbReference type="Gene3D" id="3.30.70.2510">
    <property type="match status" value="1"/>
</dbReference>
<proteinExistence type="predicted"/>
<protein>
    <recommendedName>
        <fullName evidence="1">tRNA pseudouridine(55) synthase</fullName>
        <ecNumber evidence="1">5.4.99.25</ecNumber>
    </recommendedName>
</protein>
<reference evidence="5" key="1">
    <citation type="submission" date="2018-11" db="EMBL/GenBank/DDBJ databases">
        <authorList>
            <consortium name="Pathogen Informatics"/>
        </authorList>
    </citation>
    <scope>NUCLEOTIDE SEQUENCE</scope>
</reference>
<dbReference type="PANTHER" id="PTHR21568:SF0">
    <property type="entry name" value="TRNA PSEUDOURIDINE SYNTHASE PUS10"/>
    <property type="match status" value="1"/>
</dbReference>
<sequence>MYASLLHLKVSRVVPLCLAGRYVKLSRRLPQTPWIVDGQRKLAHSVEECITEAVLPVFGLKTQLQNQVTVVEFNHSPQIDPVTSEQEKNKCTESEECLSISSTTHNVLGTDSINSGTVTRQYVFISSGREDVDVR</sequence>
<evidence type="ECO:0000256" key="1">
    <source>
        <dbReference type="ARBA" id="ARBA00012787"/>
    </source>
</evidence>
<gene>
    <name evidence="5" type="ORF">PXEA_LOCUS22970</name>
</gene>
<evidence type="ECO:0000313" key="6">
    <source>
        <dbReference type="Proteomes" id="UP000784294"/>
    </source>
</evidence>
<evidence type="ECO:0000259" key="4">
    <source>
        <dbReference type="Pfam" id="PF21238"/>
    </source>
</evidence>
<dbReference type="GO" id="GO:0160148">
    <property type="term" value="F:tRNA pseudouridine(55) synthase activity"/>
    <property type="evidence" value="ECO:0007669"/>
    <property type="project" value="UniProtKB-EC"/>
</dbReference>